<dbReference type="EMBL" id="FODV01000011">
    <property type="protein sequence ID" value="SEP03048.1"/>
    <property type="molecule type" value="Genomic_DNA"/>
</dbReference>
<protein>
    <submittedName>
        <fullName evidence="1">Uncharacterized protein</fullName>
    </submittedName>
</protein>
<reference evidence="2" key="1">
    <citation type="submission" date="2016-10" db="EMBL/GenBank/DDBJ databases">
        <authorList>
            <person name="Varghese N."/>
            <person name="Submissions S."/>
        </authorList>
    </citation>
    <scope>NUCLEOTIDE SEQUENCE [LARGE SCALE GENOMIC DNA]</scope>
    <source>
        <strain evidence="2">CGMCC 1.10121</strain>
    </source>
</reference>
<sequence length="113" mass="12586">MRLPSPTVLTEVVAMVGSDDDDCVIPSVYVVERVKDATEPSINYRYLAGELRSDEVEFALGEFGETLTNTAIVVPERQFRVTRILVSAHRGIRFGPVKRLMDVKTVHIGEPLV</sequence>
<keyword evidence="2" id="KW-1185">Reference proteome</keyword>
<dbReference type="AlphaFoldDB" id="A0A1H8UKC8"/>
<gene>
    <name evidence="1" type="ORF">SAMN04487948_11166</name>
</gene>
<name>A0A1H8UKC8_9EURY</name>
<evidence type="ECO:0000313" key="1">
    <source>
        <dbReference type="EMBL" id="SEP03048.1"/>
    </source>
</evidence>
<accession>A0A1H8UKC8</accession>
<organism evidence="1 2">
    <name type="scientific">Halogranum amylolyticum</name>
    <dbReference type="NCBI Taxonomy" id="660520"/>
    <lineage>
        <taxon>Archaea</taxon>
        <taxon>Methanobacteriati</taxon>
        <taxon>Methanobacteriota</taxon>
        <taxon>Stenosarchaea group</taxon>
        <taxon>Halobacteria</taxon>
        <taxon>Halobacteriales</taxon>
        <taxon>Haloferacaceae</taxon>
    </lineage>
</organism>
<dbReference type="Proteomes" id="UP000199126">
    <property type="component" value="Unassembled WGS sequence"/>
</dbReference>
<evidence type="ECO:0000313" key="2">
    <source>
        <dbReference type="Proteomes" id="UP000199126"/>
    </source>
</evidence>
<proteinExistence type="predicted"/>